<dbReference type="AlphaFoldDB" id="A0A3P1ZAW1"/>
<dbReference type="RefSeq" id="WP_124789344.1">
    <property type="nucleotide sequence ID" value="NZ_RQYN01000005.1"/>
</dbReference>
<dbReference type="Pfam" id="PF12741">
    <property type="entry name" value="SusD-like"/>
    <property type="match status" value="1"/>
</dbReference>
<dbReference type="InterPro" id="IPR024302">
    <property type="entry name" value="SusD-like"/>
</dbReference>
<accession>A0A3P1ZAW1</accession>
<dbReference type="PROSITE" id="PS51257">
    <property type="entry name" value="PROKAR_LIPOPROTEIN"/>
    <property type="match status" value="1"/>
</dbReference>
<dbReference type="Gene3D" id="1.25.40.390">
    <property type="match status" value="2"/>
</dbReference>
<reference evidence="2 3" key="1">
    <citation type="submission" date="2018-11" db="EMBL/GenBank/DDBJ databases">
        <title>Genomes From Bacteria Associated with the Canine Oral Cavity: a Test Case for Automated Genome-Based Taxonomic Assignment.</title>
        <authorList>
            <person name="Coil D.A."/>
            <person name="Jospin G."/>
            <person name="Darling A.E."/>
            <person name="Wallis C."/>
            <person name="Davis I.J."/>
            <person name="Harris S."/>
            <person name="Eisen J.A."/>
            <person name="Holcombe L.J."/>
            <person name="O'Flynn C."/>
        </authorList>
    </citation>
    <scope>NUCLEOTIDE SEQUENCE [LARGE SCALE GENOMIC DNA]</scope>
    <source>
        <strain evidence="2 3">OH1426_COT-023</strain>
    </source>
</reference>
<sequence>MKNIYFKIGAFVCLSALLTACGDFDEINKNPTAADIDQVQIEYFINSSIIGAQQNPHVAERAFVLYWKDAGHMDRIGTLSTGYTDNGWTTDYFNEASKWLGDVNTAIQVGEMKIQSGNIDEYSNNLLQVARIWRVYMMSELTDLFGPIPMNGFQGVNPDFNKVEEIYDFMLKELKDAVAKMNDKTVIDRVKKTDPAYQYDFGKWKKYGNSMRMRLAMRISNVDPARAKAEFEDAAKGSDFIASLSDNFKVQEKPGWDPLTGVMSREWNAQRLSTTINNLYIGLGGVSTESQVKGDTKALAKVKSENWMGIKYEQQFTTKTNDPSAGYWFDGLHAKIDPRAYKTFIIPGQFDNPEYNKYPSWAPDQTSKTERPLLKPRANDPEKTDTLVKIDAAYCWNAAVGGSWDKKGTYNKVIGWPGCLPRLANRFRNSSESRIFFASWESYFLIAEAAVKGWTVPMSGKAAYEKGIEESFKYWNVSEHYAAYIASENYNRVGTSVKWEHVAEPSATVSMQYKDGETGETKTMDYKYPVNTIYKNGSVRNDLLTKIITQKFLAQVPWLPLEAWSDHRRLGLPFFENPARELPLEGMPALTESNYMTNSWDFFPQRVPYPAFLKNNVPEGYNQAVSLLGGKDDIHTVLWWAKH</sequence>
<comment type="caution">
    <text evidence="2">The sequence shown here is derived from an EMBL/GenBank/DDBJ whole genome shotgun (WGS) entry which is preliminary data.</text>
</comment>
<dbReference type="Pfam" id="PF12771">
    <property type="entry name" value="SusD-like_2"/>
    <property type="match status" value="1"/>
</dbReference>
<dbReference type="EMBL" id="RQYN01000005">
    <property type="protein sequence ID" value="RRD78373.1"/>
    <property type="molecule type" value="Genomic_DNA"/>
</dbReference>
<dbReference type="Proteomes" id="UP000279860">
    <property type="component" value="Unassembled WGS sequence"/>
</dbReference>
<evidence type="ECO:0000256" key="1">
    <source>
        <dbReference type="SAM" id="MobiDB-lite"/>
    </source>
</evidence>
<keyword evidence="2" id="KW-0449">Lipoprotein</keyword>
<dbReference type="InterPro" id="IPR041662">
    <property type="entry name" value="SusD-like_2"/>
</dbReference>
<protein>
    <submittedName>
        <fullName evidence="2">SusD/RagB family nutrient-binding outer membrane lipoprotein</fullName>
    </submittedName>
</protein>
<evidence type="ECO:0000313" key="3">
    <source>
        <dbReference type="Proteomes" id="UP000279860"/>
    </source>
</evidence>
<organism evidence="2 3">
    <name type="scientific">Tannerella forsythia</name>
    <name type="common">Bacteroides forsythus</name>
    <dbReference type="NCBI Taxonomy" id="28112"/>
    <lineage>
        <taxon>Bacteria</taxon>
        <taxon>Pseudomonadati</taxon>
        <taxon>Bacteroidota</taxon>
        <taxon>Bacteroidia</taxon>
        <taxon>Bacteroidales</taxon>
        <taxon>Tannerellaceae</taxon>
        <taxon>Tannerella</taxon>
    </lineage>
</organism>
<feature type="region of interest" description="Disordered" evidence="1">
    <location>
        <begin position="361"/>
        <end position="381"/>
    </location>
</feature>
<dbReference type="InterPro" id="IPR011990">
    <property type="entry name" value="TPR-like_helical_dom_sf"/>
</dbReference>
<dbReference type="SUPFAM" id="SSF48452">
    <property type="entry name" value="TPR-like"/>
    <property type="match status" value="1"/>
</dbReference>
<gene>
    <name evidence="2" type="ORF">EII41_02885</name>
</gene>
<proteinExistence type="predicted"/>
<feature type="compositionally biased region" description="Basic and acidic residues" evidence="1">
    <location>
        <begin position="367"/>
        <end position="381"/>
    </location>
</feature>
<evidence type="ECO:0000313" key="2">
    <source>
        <dbReference type="EMBL" id="RRD78373.1"/>
    </source>
</evidence>
<name>A0A3P1ZAW1_TANFO</name>